<dbReference type="PROSITE" id="PS00099">
    <property type="entry name" value="THIOLASE_3"/>
    <property type="match status" value="1"/>
</dbReference>
<protein>
    <recommendedName>
        <fullName evidence="5">acetyl-CoA C-acyltransferase</fullName>
        <ecNumber evidence="5">2.3.1.16</ecNumber>
    </recommendedName>
</protein>
<dbReference type="EC" id="2.3.1.16" evidence="5"/>
<keyword evidence="11" id="KW-1185">Reference proteome</keyword>
<dbReference type="Pfam" id="PF02803">
    <property type="entry name" value="Thiolase_C"/>
    <property type="match status" value="1"/>
</dbReference>
<dbReference type="InterPro" id="IPR020616">
    <property type="entry name" value="Thiolase_N"/>
</dbReference>
<name>A0A0M0L9L1_9BACL</name>
<keyword evidence="4 7" id="KW-0012">Acyltransferase</keyword>
<comment type="similarity">
    <text evidence="2 7">Belongs to the thiolase-like superfamily. Thiolase family.</text>
</comment>
<feature type="active site" description="Proton acceptor" evidence="6">
    <location>
        <position position="346"/>
    </location>
</feature>
<keyword evidence="3 7" id="KW-0808">Transferase</keyword>
<dbReference type="InterPro" id="IPR020615">
    <property type="entry name" value="Thiolase_acyl_enz_int_AS"/>
</dbReference>
<evidence type="ECO:0000256" key="1">
    <source>
        <dbReference type="ARBA" id="ARBA00005189"/>
    </source>
</evidence>
<dbReference type="Proteomes" id="UP000036867">
    <property type="component" value="Unassembled WGS sequence"/>
</dbReference>
<comment type="caution">
    <text evidence="10">The sequence shown here is derived from an EMBL/GenBank/DDBJ whole genome shotgun (WGS) entry which is preliminary data.</text>
</comment>
<dbReference type="GO" id="GO:0005737">
    <property type="term" value="C:cytoplasm"/>
    <property type="evidence" value="ECO:0007669"/>
    <property type="project" value="UniProtKB-ARBA"/>
</dbReference>
<evidence type="ECO:0000256" key="3">
    <source>
        <dbReference type="ARBA" id="ARBA00022679"/>
    </source>
</evidence>
<dbReference type="GeneID" id="301138241"/>
<evidence type="ECO:0000313" key="11">
    <source>
        <dbReference type="Proteomes" id="UP000036867"/>
    </source>
</evidence>
<feature type="active site" description="Acyl-thioester intermediate" evidence="6">
    <location>
        <position position="89"/>
    </location>
</feature>
<evidence type="ECO:0000256" key="2">
    <source>
        <dbReference type="ARBA" id="ARBA00010982"/>
    </source>
</evidence>
<dbReference type="InterPro" id="IPR002155">
    <property type="entry name" value="Thiolase"/>
</dbReference>
<dbReference type="InterPro" id="IPR016039">
    <property type="entry name" value="Thiolase-like"/>
</dbReference>
<dbReference type="Pfam" id="PF00108">
    <property type="entry name" value="Thiolase_N"/>
    <property type="match status" value="1"/>
</dbReference>
<dbReference type="GO" id="GO:0010124">
    <property type="term" value="P:phenylacetate catabolic process"/>
    <property type="evidence" value="ECO:0007669"/>
    <property type="project" value="TreeGrafter"/>
</dbReference>
<dbReference type="InterPro" id="IPR050215">
    <property type="entry name" value="Thiolase-like_sf_Thiolase"/>
</dbReference>
<dbReference type="NCBIfam" id="NF005805">
    <property type="entry name" value="PRK07661.1"/>
    <property type="match status" value="1"/>
</dbReference>
<evidence type="ECO:0000256" key="5">
    <source>
        <dbReference type="ARBA" id="ARBA00024073"/>
    </source>
</evidence>
<feature type="domain" description="Thiolase N-terminal" evidence="8">
    <location>
        <begin position="5"/>
        <end position="259"/>
    </location>
</feature>
<evidence type="ECO:0000256" key="6">
    <source>
        <dbReference type="PIRSR" id="PIRSR000429-1"/>
    </source>
</evidence>
<dbReference type="AlphaFoldDB" id="A0A0M0L9L1"/>
<dbReference type="InterPro" id="IPR020610">
    <property type="entry name" value="Thiolase_AS"/>
</dbReference>
<dbReference type="GO" id="GO:0003988">
    <property type="term" value="F:acetyl-CoA C-acyltransferase activity"/>
    <property type="evidence" value="ECO:0007669"/>
    <property type="project" value="UniProtKB-EC"/>
</dbReference>
<sequence>MREAVIVAGARTPIGKAKKGSLATIRPDDLGALVVKETLQRAGYEGDIDDLILGCAMPEAEQGMNIARNIGALAGLPDTTPAVTVNRFCSSGLQSIAYAAERIMLGHSKAIIAGGIESMSLVPMMGNVIRPNATLAETAPQYYMSMGHTAEEVAKKYDVSREDQDAFSVRSHELAAKAIQEGKFVDEIVPVEVVQRYVDAGNNLQERKFTFEMDEGVRVGTSQETLAKLRPAFSVTGSVTAGNASQTSDGAAAVLVMDREEAEAQGLKPMAKFLSFAVGGVPPEIMGIGPTVAVPKALKIAGLSIEDIDLWEINEAFASQSIQVVRELGIDLEKVNVNGGAIALGHPLGATGSILTLKLIHELKRQGKKYGVVTMCIGGGMGAAGVFEIL</sequence>
<feature type="domain" description="Thiolase C-terminal" evidence="9">
    <location>
        <begin position="267"/>
        <end position="388"/>
    </location>
</feature>
<dbReference type="EMBL" id="LILB01000008">
    <property type="protein sequence ID" value="KOO47781.1"/>
    <property type="molecule type" value="Genomic_DNA"/>
</dbReference>
<dbReference type="PATRIC" id="fig|263475.3.peg.2703"/>
<feature type="active site" description="Proton acceptor" evidence="6">
    <location>
        <position position="376"/>
    </location>
</feature>
<dbReference type="FunFam" id="3.40.47.10:FF:000010">
    <property type="entry name" value="Acetyl-CoA acetyltransferase (Thiolase)"/>
    <property type="match status" value="1"/>
</dbReference>
<evidence type="ECO:0000259" key="9">
    <source>
        <dbReference type="Pfam" id="PF02803"/>
    </source>
</evidence>
<evidence type="ECO:0000259" key="8">
    <source>
        <dbReference type="Pfam" id="PF00108"/>
    </source>
</evidence>
<reference evidence="11" key="1">
    <citation type="submission" date="2015-08" db="EMBL/GenBank/DDBJ databases">
        <title>Fjat-10028 dsm 16317.</title>
        <authorList>
            <person name="Liu B."/>
            <person name="Wang J."/>
            <person name="Zhu Y."/>
            <person name="Liu G."/>
            <person name="Chen Q."/>
            <person name="Chen Z."/>
            <person name="Lan J."/>
            <person name="Che J."/>
            <person name="Ge C."/>
            <person name="Shi H."/>
            <person name="Pan Z."/>
            <person name="Liu X."/>
        </authorList>
    </citation>
    <scope>NUCLEOTIDE SEQUENCE [LARGE SCALE GENOMIC DNA]</scope>
    <source>
        <strain evidence="11">DSM 16317</strain>
    </source>
</reference>
<dbReference type="PROSITE" id="PS00737">
    <property type="entry name" value="THIOLASE_2"/>
    <property type="match status" value="1"/>
</dbReference>
<dbReference type="PIRSF" id="PIRSF000429">
    <property type="entry name" value="Ac-CoA_Ac_transf"/>
    <property type="match status" value="1"/>
</dbReference>
<dbReference type="InterPro" id="IPR020613">
    <property type="entry name" value="Thiolase_CS"/>
</dbReference>
<dbReference type="OrthoDB" id="2774224at2"/>
<dbReference type="PROSITE" id="PS00098">
    <property type="entry name" value="THIOLASE_1"/>
    <property type="match status" value="1"/>
</dbReference>
<gene>
    <name evidence="10" type="ORF">AMD00_19275</name>
</gene>
<evidence type="ECO:0000313" key="10">
    <source>
        <dbReference type="EMBL" id="KOO47781.1"/>
    </source>
</evidence>
<accession>A0A0M0L9L1</accession>
<dbReference type="STRING" id="263475.AMD00_19275"/>
<dbReference type="InterPro" id="IPR020617">
    <property type="entry name" value="Thiolase_C"/>
</dbReference>
<organism evidence="10 11">
    <name type="scientific">Viridibacillus arvi</name>
    <dbReference type="NCBI Taxonomy" id="263475"/>
    <lineage>
        <taxon>Bacteria</taxon>
        <taxon>Bacillati</taxon>
        <taxon>Bacillota</taxon>
        <taxon>Bacilli</taxon>
        <taxon>Bacillales</taxon>
        <taxon>Caryophanaceae</taxon>
        <taxon>Viridibacillus</taxon>
    </lineage>
</organism>
<evidence type="ECO:0000256" key="7">
    <source>
        <dbReference type="RuleBase" id="RU003557"/>
    </source>
</evidence>
<dbReference type="PANTHER" id="PTHR43853:SF21">
    <property type="entry name" value="STEROID 3-KETOACYL-COA THIOLASE"/>
    <property type="match status" value="1"/>
</dbReference>
<dbReference type="RefSeq" id="WP_053418655.1">
    <property type="nucleotide sequence ID" value="NZ_JBCMNK010000023.1"/>
</dbReference>
<dbReference type="Gene3D" id="3.40.47.10">
    <property type="match status" value="1"/>
</dbReference>
<dbReference type="PANTHER" id="PTHR43853">
    <property type="entry name" value="3-KETOACYL-COA THIOLASE, PEROXISOMAL"/>
    <property type="match status" value="1"/>
</dbReference>
<dbReference type="NCBIfam" id="TIGR01930">
    <property type="entry name" value="AcCoA-C-Actrans"/>
    <property type="match status" value="1"/>
</dbReference>
<evidence type="ECO:0000256" key="4">
    <source>
        <dbReference type="ARBA" id="ARBA00023315"/>
    </source>
</evidence>
<comment type="pathway">
    <text evidence="1">Lipid metabolism.</text>
</comment>
<proteinExistence type="inferred from homology"/>
<dbReference type="SUPFAM" id="SSF53901">
    <property type="entry name" value="Thiolase-like"/>
    <property type="match status" value="2"/>
</dbReference>
<dbReference type="GO" id="GO:0006635">
    <property type="term" value="P:fatty acid beta-oxidation"/>
    <property type="evidence" value="ECO:0007669"/>
    <property type="project" value="TreeGrafter"/>
</dbReference>
<dbReference type="CDD" id="cd00751">
    <property type="entry name" value="thiolase"/>
    <property type="match status" value="1"/>
</dbReference>